<keyword evidence="2" id="KW-0472">Membrane</keyword>
<evidence type="ECO:0000313" key="5">
    <source>
        <dbReference type="EMBL" id="SFK24822.1"/>
    </source>
</evidence>
<gene>
    <name evidence="5" type="ORF">SAMN05192579_101228</name>
</gene>
<dbReference type="RefSeq" id="WP_092700609.1">
    <property type="nucleotide sequence ID" value="NZ_FOSR01000001.1"/>
</dbReference>
<dbReference type="Proteomes" id="UP000198725">
    <property type="component" value="Unassembled WGS sequence"/>
</dbReference>
<dbReference type="PANTHER" id="PTHR35603:SF2">
    <property type="entry name" value="OUTER MEMBRANE LIPOPROTEIN"/>
    <property type="match status" value="1"/>
</dbReference>
<protein>
    <submittedName>
        <fullName evidence="5">Outer membrane lipoprotein SlyB</fullName>
    </submittedName>
</protein>
<reference evidence="6" key="1">
    <citation type="submission" date="2016-10" db="EMBL/GenBank/DDBJ databases">
        <authorList>
            <person name="Varghese N."/>
            <person name="Submissions S."/>
        </authorList>
    </citation>
    <scope>NUCLEOTIDE SEQUENCE [LARGE SCALE GENOMIC DNA]</scope>
    <source>
        <strain evidence="6">MO64</strain>
    </source>
</reference>
<evidence type="ECO:0000259" key="4">
    <source>
        <dbReference type="Pfam" id="PF05433"/>
    </source>
</evidence>
<dbReference type="PANTHER" id="PTHR35603">
    <property type="match status" value="1"/>
</dbReference>
<proteinExistence type="predicted"/>
<feature type="domain" description="Glycine zipper 2TM" evidence="4">
    <location>
        <begin position="72"/>
        <end position="113"/>
    </location>
</feature>
<comment type="subcellular location">
    <subcellularLocation>
        <location evidence="1">Membrane</location>
    </subcellularLocation>
</comment>
<keyword evidence="3" id="KW-0732">Signal</keyword>
<evidence type="ECO:0000256" key="2">
    <source>
        <dbReference type="ARBA" id="ARBA00023136"/>
    </source>
</evidence>
<dbReference type="AlphaFoldDB" id="A0A1I3XZ82"/>
<evidence type="ECO:0000256" key="3">
    <source>
        <dbReference type="SAM" id="SignalP"/>
    </source>
</evidence>
<organism evidence="5 6">
    <name type="scientific">Rhodanobacter glycinis</name>
    <dbReference type="NCBI Taxonomy" id="582702"/>
    <lineage>
        <taxon>Bacteria</taxon>
        <taxon>Pseudomonadati</taxon>
        <taxon>Pseudomonadota</taxon>
        <taxon>Gammaproteobacteria</taxon>
        <taxon>Lysobacterales</taxon>
        <taxon>Rhodanobacteraceae</taxon>
        <taxon>Rhodanobacter</taxon>
    </lineage>
</organism>
<sequence>MSIRIGKPILVVALTASLGLAGCATQQPYGVRNGGYVQQGQGYGGRGARCQQCGVVQDVQQVYVQKSSNGTLGAVIGAVAGGLLGNTVGKGDGRKAATVAGAVAGGVVGDQVGKRSGGSETAWQVSVRLDNGQYVTVTQRNDPGVRRGDYVEVSGNQVYAR</sequence>
<dbReference type="InterPro" id="IPR051407">
    <property type="entry name" value="Bact_OM_lipoprot/Surf_antigen"/>
</dbReference>
<dbReference type="PROSITE" id="PS51257">
    <property type="entry name" value="PROKAR_LIPOPROTEIN"/>
    <property type="match status" value="1"/>
</dbReference>
<feature type="chain" id="PRO_5011606939" evidence="3">
    <location>
        <begin position="22"/>
        <end position="161"/>
    </location>
</feature>
<accession>A0A1I3XZ82</accession>
<name>A0A1I3XZ82_9GAMM</name>
<dbReference type="Pfam" id="PF05433">
    <property type="entry name" value="Rick_17kDa_Anti"/>
    <property type="match status" value="1"/>
</dbReference>
<dbReference type="GO" id="GO:0019867">
    <property type="term" value="C:outer membrane"/>
    <property type="evidence" value="ECO:0007669"/>
    <property type="project" value="InterPro"/>
</dbReference>
<feature type="signal peptide" evidence="3">
    <location>
        <begin position="1"/>
        <end position="21"/>
    </location>
</feature>
<dbReference type="EMBL" id="FOSR01000001">
    <property type="protein sequence ID" value="SFK24822.1"/>
    <property type="molecule type" value="Genomic_DNA"/>
</dbReference>
<dbReference type="InterPro" id="IPR008816">
    <property type="entry name" value="Gly_zipper_2TM_dom"/>
</dbReference>
<evidence type="ECO:0000256" key="1">
    <source>
        <dbReference type="ARBA" id="ARBA00004370"/>
    </source>
</evidence>
<keyword evidence="6" id="KW-1185">Reference proteome</keyword>
<evidence type="ECO:0000313" key="6">
    <source>
        <dbReference type="Proteomes" id="UP000198725"/>
    </source>
</evidence>
<keyword evidence="5" id="KW-0449">Lipoprotein</keyword>